<dbReference type="EMBL" id="CM012450">
    <property type="protein sequence ID" value="RVE64019.1"/>
    <property type="molecule type" value="Genomic_DNA"/>
</dbReference>
<keyword evidence="2" id="KW-1185">Reference proteome</keyword>
<reference evidence="1 2" key="2">
    <citation type="submission" date="2019-01" db="EMBL/GenBank/DDBJ databases">
        <title>A chromosome length genome reference of the Java medaka (oryzias javanicus).</title>
        <authorList>
            <person name="Herpin A."/>
            <person name="Takehana Y."/>
            <person name="Naruse K."/>
            <person name="Ansai S."/>
            <person name="Kawaguchi M."/>
        </authorList>
    </citation>
    <scope>NUCLEOTIDE SEQUENCE [LARGE SCALE GENOMIC DNA]</scope>
    <source>
        <strain evidence="1">RS831</strain>
        <tissue evidence="1">Whole body</tissue>
    </source>
</reference>
<evidence type="ECO:0000313" key="2">
    <source>
        <dbReference type="Proteomes" id="UP000283210"/>
    </source>
</evidence>
<reference evidence="1 2" key="1">
    <citation type="submission" date="2018-11" db="EMBL/GenBank/DDBJ databases">
        <authorList>
            <person name="Lopez-Roques C."/>
            <person name="Donnadieu C."/>
            <person name="Bouchez O."/>
            <person name="Klopp C."/>
            <person name="Cabau C."/>
            <person name="Zahm M."/>
        </authorList>
    </citation>
    <scope>NUCLEOTIDE SEQUENCE [LARGE SCALE GENOMIC DNA]</scope>
    <source>
        <strain evidence="1">RS831</strain>
        <tissue evidence="1">Whole body</tissue>
    </source>
</reference>
<sequence>MRRQNPGEVVTCWFQTSSLKMSLANFNMLAWRLHVFYENWSTQTQGDEGVRLDASDSAVPCDASILEDETGKDETASLCNIIQLSVVETWKNCRLTTALRDCSAVFF</sequence>
<protein>
    <submittedName>
        <fullName evidence="1">Uncharacterized protein</fullName>
    </submittedName>
</protein>
<evidence type="ECO:0000313" key="1">
    <source>
        <dbReference type="EMBL" id="RVE64019.1"/>
    </source>
</evidence>
<accession>A0A3S2P0U9</accession>
<proteinExistence type="predicted"/>
<dbReference type="Proteomes" id="UP000283210">
    <property type="component" value="Chromosome 14"/>
</dbReference>
<organism evidence="1 2">
    <name type="scientific">Oryzias javanicus</name>
    <name type="common">Javanese ricefish</name>
    <name type="synonym">Aplocheilus javanicus</name>
    <dbReference type="NCBI Taxonomy" id="123683"/>
    <lineage>
        <taxon>Eukaryota</taxon>
        <taxon>Metazoa</taxon>
        <taxon>Chordata</taxon>
        <taxon>Craniata</taxon>
        <taxon>Vertebrata</taxon>
        <taxon>Euteleostomi</taxon>
        <taxon>Actinopterygii</taxon>
        <taxon>Neopterygii</taxon>
        <taxon>Teleostei</taxon>
        <taxon>Neoteleostei</taxon>
        <taxon>Acanthomorphata</taxon>
        <taxon>Ovalentaria</taxon>
        <taxon>Atherinomorphae</taxon>
        <taxon>Beloniformes</taxon>
        <taxon>Adrianichthyidae</taxon>
        <taxon>Oryziinae</taxon>
        <taxon>Oryzias</taxon>
    </lineage>
</organism>
<gene>
    <name evidence="1" type="ORF">OJAV_G00141800</name>
</gene>
<name>A0A3S2P0U9_ORYJA</name>
<dbReference type="AlphaFoldDB" id="A0A3S2P0U9"/>